<feature type="region of interest" description="Disordered" evidence="1">
    <location>
        <begin position="25"/>
        <end position="80"/>
    </location>
</feature>
<accession>A0A918Y6F4</accession>
<evidence type="ECO:0000313" key="2">
    <source>
        <dbReference type="EMBL" id="GHD92389.1"/>
    </source>
</evidence>
<comment type="caution">
    <text evidence="2">The sequence shown here is derived from an EMBL/GenBank/DDBJ whole genome shotgun (WGS) entry which is preliminary data.</text>
</comment>
<evidence type="ECO:0000313" key="3">
    <source>
        <dbReference type="Proteomes" id="UP000608955"/>
    </source>
</evidence>
<keyword evidence="3" id="KW-1185">Reference proteome</keyword>
<evidence type="ECO:0000256" key="1">
    <source>
        <dbReference type="SAM" id="MobiDB-lite"/>
    </source>
</evidence>
<reference evidence="2" key="2">
    <citation type="submission" date="2020-09" db="EMBL/GenBank/DDBJ databases">
        <authorList>
            <person name="Sun Q."/>
            <person name="Ohkuma M."/>
        </authorList>
    </citation>
    <scope>NUCLEOTIDE SEQUENCE</scope>
    <source>
        <strain evidence="2">JCM 4654</strain>
    </source>
</reference>
<reference evidence="2" key="1">
    <citation type="journal article" date="2014" name="Int. J. Syst. Evol. Microbiol.">
        <title>Complete genome sequence of Corynebacterium casei LMG S-19264T (=DSM 44701T), isolated from a smear-ripened cheese.</title>
        <authorList>
            <consortium name="US DOE Joint Genome Institute (JGI-PGF)"/>
            <person name="Walter F."/>
            <person name="Albersmeier A."/>
            <person name="Kalinowski J."/>
            <person name="Ruckert C."/>
        </authorList>
    </citation>
    <scope>NUCLEOTIDE SEQUENCE</scope>
    <source>
        <strain evidence="2">JCM 4654</strain>
    </source>
</reference>
<feature type="compositionally biased region" description="Basic and acidic residues" evidence="1">
    <location>
        <begin position="70"/>
        <end position="80"/>
    </location>
</feature>
<dbReference type="EMBL" id="BMVF01000012">
    <property type="protein sequence ID" value="GHD92389.1"/>
    <property type="molecule type" value="Genomic_DNA"/>
</dbReference>
<organism evidence="2 3">
    <name type="scientific">Streptomyces naganishii JCM 4654</name>
    <dbReference type="NCBI Taxonomy" id="1306179"/>
    <lineage>
        <taxon>Bacteria</taxon>
        <taxon>Bacillati</taxon>
        <taxon>Actinomycetota</taxon>
        <taxon>Actinomycetes</taxon>
        <taxon>Kitasatosporales</taxon>
        <taxon>Streptomycetaceae</taxon>
        <taxon>Streptomyces</taxon>
    </lineage>
</organism>
<sequence length="80" mass="8297">MCSCAEAPRGPSVRGVAEWRIRWGGEDPPYSRTACPPPPFTVLGKHPANRSPTAAHAPPTAVSSANGAAAERDSRTQACG</sequence>
<protein>
    <submittedName>
        <fullName evidence="2">Uncharacterized protein</fullName>
    </submittedName>
</protein>
<proteinExistence type="predicted"/>
<gene>
    <name evidence="2" type="ORF">GCM10010508_45190</name>
</gene>
<name>A0A918Y6F4_9ACTN</name>
<dbReference type="Proteomes" id="UP000608955">
    <property type="component" value="Unassembled WGS sequence"/>
</dbReference>
<dbReference type="AlphaFoldDB" id="A0A918Y6F4"/>